<proteinExistence type="predicted"/>
<dbReference type="Proteomes" id="UP000464178">
    <property type="component" value="Chromosome"/>
</dbReference>
<gene>
    <name evidence="1" type="ORF">SOIL9_34820</name>
</gene>
<dbReference type="AlphaFoldDB" id="A0A6P2D452"/>
<evidence type="ECO:0000313" key="1">
    <source>
        <dbReference type="EMBL" id="VTR94232.1"/>
    </source>
</evidence>
<name>A0A6P2D452_9BACT</name>
<dbReference type="EMBL" id="LR593886">
    <property type="protein sequence ID" value="VTR94232.1"/>
    <property type="molecule type" value="Genomic_DNA"/>
</dbReference>
<protein>
    <submittedName>
        <fullName evidence="1">Uncharacterized protein</fullName>
    </submittedName>
</protein>
<dbReference type="RefSeq" id="WP_162668807.1">
    <property type="nucleotide sequence ID" value="NZ_LR593886.1"/>
</dbReference>
<evidence type="ECO:0000313" key="2">
    <source>
        <dbReference type="Proteomes" id="UP000464178"/>
    </source>
</evidence>
<organism evidence="1 2">
    <name type="scientific">Gemmata massiliana</name>
    <dbReference type="NCBI Taxonomy" id="1210884"/>
    <lineage>
        <taxon>Bacteria</taxon>
        <taxon>Pseudomonadati</taxon>
        <taxon>Planctomycetota</taxon>
        <taxon>Planctomycetia</taxon>
        <taxon>Gemmatales</taxon>
        <taxon>Gemmataceae</taxon>
        <taxon>Gemmata</taxon>
    </lineage>
</organism>
<keyword evidence="2" id="KW-1185">Reference proteome</keyword>
<accession>A0A6P2D452</accession>
<dbReference type="KEGG" id="gms:SOIL9_34820"/>
<reference evidence="1 2" key="1">
    <citation type="submission" date="2019-05" db="EMBL/GenBank/DDBJ databases">
        <authorList>
            <consortium name="Science for Life Laboratories"/>
        </authorList>
    </citation>
    <scope>NUCLEOTIDE SEQUENCE [LARGE SCALE GENOMIC DNA]</scope>
    <source>
        <strain evidence="1">Soil9</strain>
    </source>
</reference>
<sequence length="69" mass="7695">MTKSLLAVTQEGPRLAHEALPADSSKFSRKDYTRHQLFAVLAVKTFLETDYRGGVAFLGDFASYEPTWG</sequence>